<evidence type="ECO:0000313" key="11">
    <source>
        <dbReference type="Proteomes" id="UP001249851"/>
    </source>
</evidence>
<dbReference type="PANTHER" id="PTHR14905:SF7">
    <property type="entry name" value="VON WILLEBRAND FACTOR A DOMAIN-CONTAINING PROTEIN 7"/>
    <property type="match status" value="1"/>
</dbReference>
<keyword evidence="2" id="KW-0964">Secreted</keyword>
<evidence type="ECO:0000313" key="10">
    <source>
        <dbReference type="EMBL" id="KAK2569809.1"/>
    </source>
</evidence>
<evidence type="ECO:0000259" key="9">
    <source>
        <dbReference type="Pfam" id="PF25107"/>
    </source>
</evidence>
<feature type="domain" description="VWA7 Ig-like" evidence="7">
    <location>
        <begin position="1094"/>
        <end position="1178"/>
    </location>
</feature>
<evidence type="ECO:0000256" key="1">
    <source>
        <dbReference type="ARBA" id="ARBA00004613"/>
    </source>
</evidence>
<dbReference type="Gene3D" id="3.40.50.410">
    <property type="entry name" value="von Willebrand factor, type A domain"/>
    <property type="match status" value="1"/>
</dbReference>
<protein>
    <submittedName>
        <fullName evidence="10">von Willebrand factor A domain-containing protein 7</fullName>
    </submittedName>
</protein>
<evidence type="ECO:0000256" key="5">
    <source>
        <dbReference type="SAM" id="Phobius"/>
    </source>
</evidence>
<reference evidence="10" key="2">
    <citation type="journal article" date="2023" name="Science">
        <title>Genomic signatures of disease resistance in endangered staghorn corals.</title>
        <authorList>
            <person name="Vollmer S.V."/>
            <person name="Selwyn J.D."/>
            <person name="Despard B.A."/>
            <person name="Roesel C.L."/>
        </authorList>
    </citation>
    <scope>NUCLEOTIDE SEQUENCE</scope>
    <source>
        <strain evidence="10">K2</strain>
    </source>
</reference>
<evidence type="ECO:0000256" key="3">
    <source>
        <dbReference type="ARBA" id="ARBA00022729"/>
    </source>
</evidence>
<evidence type="ECO:0000259" key="7">
    <source>
        <dbReference type="Pfam" id="PF23619"/>
    </source>
</evidence>
<sequence length="1277" mass="138618">MKSSLPLTIFLSVAYLSLTVKAFLPRINLASGESETKDHTLITRYGLLKTSMLFFMDNPQYLRDKTLTGFLFDVLRDLSETPNAAKDIIDTISPKIKFINAINEIESANVEMDSFPMNTVAAIHFDGEQFLEGSQRLIRLRQELITLLLRGDKLQHARNLAGNALHTLQSFYSRSNWIELGNTLPLNALAQPGSDIWQENIIAGATEPTCRDCLSDEQSNESTDTCVNNLITWKLTSGYRSGQDIKKPVDMGKCSHGGQTDDSRLRPATGGINKDSSSKLESPHASLHKIAADMAFEATSIFLNDVRSAVGDDIFAKFLNLQSKKTMALVIDVSGSMHDEIDDVKKISIEFVRQTLEKKGASFTYILVPFSDPEVGPMTVTSKGDVVIEAVNNLIASGGGDCPELGMTGLYQALLHCLPESIIYYFSDADAKDEWRRNEVTSLAKQKRVKINFILSGQCSSRRRRDLSQIRTKRSANHRARRTVQGQALYKDLATQTGGQVLETSKAAVADIVKVIDPVGFSNSSADLKEVGLLSVEESRAQYFSSDIFLVDIDSTLESLVLILTAASSPGLQITSVQGNSNMQEKIITSSSTLSVEEVTNLVSGSLKLTVSCNGPYTLQVTGSSPIDFTYQLLDVEDMVRGTTRRVVGNPLRGQMLLLTLNFVGQNIDAVSNLTLVGVDGTDLQTFNITQGEGFYQDSYYVTFIPSPDRFRLKVTGFDTSGARFQRVKPTLFTLGNVKLSQNVDSRNNSNAIFPGETLELEINVENSGDTQTLYFTASDDLSYFNSISSNQSTLGKNDTLTLRVTLVAPSNATYGVTSTVTVFAAQNSDFSQVVNFMVLFVTVASKDTDLSPPSCNVTNQTGSCAGVYGRPECMSSTWFAHVTFSDTGEGLLSITSRENRNGSLTVATFSQGAVNTSIQASFQSNCCHPKVVFVGLDLVGNMGTCSVSLIPDIVAFGAKPNTTAVSLRSEETTKVPFTLTNLGSRGSFSFHVTKTASLISYVIPFSLALDANASAAGHVVIASRNDTNQLEKLTVTAVAQSDTVNNKEVTLFDIQVSVLSETQPTTPATTPFTTPATTPALKQIRLEAVAPKSHQSIKPGARLELNFSVTNLAAVETFTFNVLSNQSSITGRVQSSSVSLESNQTTPFLLILSSQQDASPGTVTQVNVTATPASHNADIRQLGIFSLTVTTDRKLPVKNDDLENEDSGKEIGLEKWKLGLIIGAVTFSVLLITLLVICRINHDSKKRPINRANSNHGATNHLQPDNIDLVIVNSHA</sequence>
<feature type="domain" description="VWA7 N-terminal" evidence="9">
    <location>
        <begin position="93"/>
        <end position="315"/>
    </location>
</feature>
<organism evidence="10 11">
    <name type="scientific">Acropora cervicornis</name>
    <name type="common">Staghorn coral</name>
    <dbReference type="NCBI Taxonomy" id="6130"/>
    <lineage>
        <taxon>Eukaryota</taxon>
        <taxon>Metazoa</taxon>
        <taxon>Cnidaria</taxon>
        <taxon>Anthozoa</taxon>
        <taxon>Hexacorallia</taxon>
        <taxon>Scleractinia</taxon>
        <taxon>Astrocoeniina</taxon>
        <taxon>Acroporidae</taxon>
        <taxon>Acropora</taxon>
    </lineage>
</organism>
<feature type="chain" id="PRO_5042170227" evidence="6">
    <location>
        <begin position="23"/>
        <end position="1277"/>
    </location>
</feature>
<feature type="region of interest" description="Disordered" evidence="4">
    <location>
        <begin position="246"/>
        <end position="280"/>
    </location>
</feature>
<evidence type="ECO:0000256" key="6">
    <source>
        <dbReference type="SAM" id="SignalP"/>
    </source>
</evidence>
<keyword evidence="5" id="KW-1133">Transmembrane helix</keyword>
<keyword evidence="11" id="KW-1185">Reference proteome</keyword>
<comment type="subcellular location">
    <subcellularLocation>
        <location evidence="1">Secreted</location>
    </subcellularLocation>
</comment>
<dbReference type="AlphaFoldDB" id="A0AAD9VD05"/>
<dbReference type="Proteomes" id="UP001249851">
    <property type="component" value="Unassembled WGS sequence"/>
</dbReference>
<keyword evidence="5" id="KW-0812">Transmembrane</keyword>
<evidence type="ECO:0000259" key="8">
    <source>
        <dbReference type="Pfam" id="PF25106"/>
    </source>
</evidence>
<dbReference type="CDD" id="cd00198">
    <property type="entry name" value="vWFA"/>
    <property type="match status" value="1"/>
</dbReference>
<dbReference type="SUPFAM" id="SSF53300">
    <property type="entry name" value="vWA-like"/>
    <property type="match status" value="1"/>
</dbReference>
<dbReference type="InterPro" id="IPR057615">
    <property type="entry name" value="Ig_VWA7"/>
</dbReference>
<comment type="caution">
    <text evidence="10">The sequence shown here is derived from an EMBL/GenBank/DDBJ whole genome shotgun (WGS) entry which is preliminary data.</text>
</comment>
<dbReference type="InterPro" id="IPR052577">
    <property type="entry name" value="VWA7"/>
</dbReference>
<reference evidence="10" key="1">
    <citation type="journal article" date="2023" name="G3 (Bethesda)">
        <title>Whole genome assembly and annotation of the endangered Caribbean coral Acropora cervicornis.</title>
        <authorList>
            <person name="Selwyn J.D."/>
            <person name="Vollmer S.V."/>
        </authorList>
    </citation>
    <scope>NUCLEOTIDE SEQUENCE</scope>
    <source>
        <strain evidence="10">K2</strain>
    </source>
</reference>
<dbReference type="Pfam" id="PF25106">
    <property type="entry name" value="VWA_4"/>
    <property type="match status" value="1"/>
</dbReference>
<dbReference type="EMBL" id="JARQWQ010000009">
    <property type="protein sequence ID" value="KAK2569809.1"/>
    <property type="molecule type" value="Genomic_DNA"/>
</dbReference>
<dbReference type="PANTHER" id="PTHR14905">
    <property type="entry name" value="NG37"/>
    <property type="match status" value="1"/>
</dbReference>
<dbReference type="InterPro" id="IPR056862">
    <property type="entry name" value="VWA7_N"/>
</dbReference>
<name>A0AAD9VD05_ACRCE</name>
<dbReference type="Pfam" id="PF23619">
    <property type="entry name" value="Ig_VWA7"/>
    <property type="match status" value="2"/>
</dbReference>
<keyword evidence="3 6" id="KW-0732">Signal</keyword>
<dbReference type="InterPro" id="IPR056861">
    <property type="entry name" value="HMCN1-like_VWA"/>
</dbReference>
<dbReference type="InterPro" id="IPR036465">
    <property type="entry name" value="vWFA_dom_sf"/>
</dbReference>
<proteinExistence type="predicted"/>
<feature type="domain" description="Hemicentin-1-like von Willebrand factor A" evidence="8">
    <location>
        <begin position="327"/>
        <end position="506"/>
    </location>
</feature>
<dbReference type="Pfam" id="PF25107">
    <property type="entry name" value="VWA7_N"/>
    <property type="match status" value="1"/>
</dbReference>
<keyword evidence="5" id="KW-0472">Membrane</keyword>
<feature type="signal peptide" evidence="6">
    <location>
        <begin position="1"/>
        <end position="22"/>
    </location>
</feature>
<evidence type="ECO:0000256" key="4">
    <source>
        <dbReference type="SAM" id="MobiDB-lite"/>
    </source>
</evidence>
<evidence type="ECO:0000256" key="2">
    <source>
        <dbReference type="ARBA" id="ARBA00022525"/>
    </source>
</evidence>
<accession>A0AAD9VD05</accession>
<feature type="domain" description="VWA7 Ig-like" evidence="7">
    <location>
        <begin position="748"/>
        <end position="845"/>
    </location>
</feature>
<feature type="transmembrane region" description="Helical" evidence="5">
    <location>
        <begin position="1217"/>
        <end position="1238"/>
    </location>
</feature>
<gene>
    <name evidence="10" type="ORF">P5673_005660</name>
</gene>